<accession>A0A366KLJ2</accession>
<evidence type="ECO:0000313" key="2">
    <source>
        <dbReference type="Proteomes" id="UP000252081"/>
    </source>
</evidence>
<evidence type="ECO:0000313" key="1">
    <source>
        <dbReference type="EMBL" id="RBQ02358.1"/>
    </source>
</evidence>
<organism evidence="1 2">
    <name type="scientific">Pedobacter miscanthi</name>
    <dbReference type="NCBI Taxonomy" id="2259170"/>
    <lineage>
        <taxon>Bacteria</taxon>
        <taxon>Pseudomonadati</taxon>
        <taxon>Bacteroidota</taxon>
        <taxon>Sphingobacteriia</taxon>
        <taxon>Sphingobacteriales</taxon>
        <taxon>Sphingobacteriaceae</taxon>
        <taxon>Pedobacter</taxon>
    </lineage>
</organism>
<gene>
    <name evidence="1" type="ORF">DRW42_27205</name>
</gene>
<dbReference type="AlphaFoldDB" id="A0A366KLJ2"/>
<proteinExistence type="predicted"/>
<dbReference type="Proteomes" id="UP000252081">
    <property type="component" value="Unassembled WGS sequence"/>
</dbReference>
<dbReference type="EMBL" id="QNQU01000041">
    <property type="protein sequence ID" value="RBQ02358.1"/>
    <property type="molecule type" value="Genomic_DNA"/>
</dbReference>
<reference evidence="1 2" key="1">
    <citation type="submission" date="2018-07" db="EMBL/GenBank/DDBJ databases">
        <title>A draft genome of a endophytic bacteria, a new species of Pedobacter.</title>
        <authorList>
            <person name="Zhang Z.D."/>
            <person name="Chen Z.J."/>
        </authorList>
    </citation>
    <scope>NUCLEOTIDE SEQUENCE [LARGE SCALE GENOMIC DNA]</scope>
    <source>
        <strain evidence="1 2">RS10</strain>
    </source>
</reference>
<protein>
    <submittedName>
        <fullName evidence="1">Uncharacterized protein</fullName>
    </submittedName>
</protein>
<sequence length="67" mass="7687">MNIISYCIAFFLRTGLPRLTAAERGSYLFLDKKVTKNQGLELMLDKLVETLFATVARNEEKSFLPLF</sequence>
<name>A0A366KLJ2_9SPHI</name>
<comment type="caution">
    <text evidence="1">The sequence shown here is derived from an EMBL/GenBank/DDBJ whole genome shotgun (WGS) entry which is preliminary data.</text>
</comment>
<keyword evidence="2" id="KW-1185">Reference proteome</keyword>